<dbReference type="PANTHER" id="PTHR34477">
    <property type="entry name" value="UPF0213 PROTEIN YHBQ"/>
    <property type="match status" value="1"/>
</dbReference>
<evidence type="ECO:0000256" key="1">
    <source>
        <dbReference type="ARBA" id="ARBA00007435"/>
    </source>
</evidence>
<dbReference type="InterPro" id="IPR000305">
    <property type="entry name" value="GIY-YIG_endonuc"/>
</dbReference>
<sequence length="106" mass="11941">MEAWVYILRCADGSYYTGLARGPDLARRMAEHEAGEGADYTRRRLPVELVFSQHFARIEDAIEAERRIKGWSRAKKEALIAGRFDLLPDLSARGFRPAADDADGDD</sequence>
<dbReference type="CDD" id="cd10456">
    <property type="entry name" value="GIY-YIG_UPF0213"/>
    <property type="match status" value="1"/>
</dbReference>
<reference evidence="4" key="1">
    <citation type="submission" date="2018-05" db="EMBL/GenBank/DDBJ databases">
        <authorList>
            <person name="Liu B.-T."/>
        </authorList>
    </citation>
    <scope>NUCLEOTIDE SEQUENCE [LARGE SCALE GENOMIC DNA]</scope>
    <source>
        <strain evidence="4">WD6-1</strain>
    </source>
</reference>
<dbReference type="Pfam" id="PF01541">
    <property type="entry name" value="GIY-YIG"/>
    <property type="match status" value="1"/>
</dbReference>
<dbReference type="OrthoDB" id="287318at2"/>
<dbReference type="AlphaFoldDB" id="A0A2U2BWQ6"/>
<name>A0A2U2BWQ6_9PROT</name>
<protein>
    <recommendedName>
        <fullName evidence="2">GIY-YIG domain-containing protein</fullName>
    </recommendedName>
</protein>
<dbReference type="InterPro" id="IPR035901">
    <property type="entry name" value="GIY-YIG_endonuc_sf"/>
</dbReference>
<accession>A0A2U2BWQ6</accession>
<keyword evidence="4" id="KW-1185">Reference proteome</keyword>
<dbReference type="Proteomes" id="UP000245168">
    <property type="component" value="Unassembled WGS sequence"/>
</dbReference>
<comment type="caution">
    <text evidence="3">The sequence shown here is derived from an EMBL/GenBank/DDBJ whole genome shotgun (WGS) entry which is preliminary data.</text>
</comment>
<comment type="similarity">
    <text evidence="1">Belongs to the UPF0213 family.</text>
</comment>
<evidence type="ECO:0000313" key="4">
    <source>
        <dbReference type="Proteomes" id="UP000245168"/>
    </source>
</evidence>
<proteinExistence type="inferred from homology"/>
<dbReference type="PROSITE" id="PS50164">
    <property type="entry name" value="GIY_YIG"/>
    <property type="match status" value="1"/>
</dbReference>
<dbReference type="RefSeq" id="WP_109251726.1">
    <property type="nucleotide sequence ID" value="NZ_QEXV01000001.1"/>
</dbReference>
<dbReference type="SUPFAM" id="SSF82771">
    <property type="entry name" value="GIY-YIG endonuclease"/>
    <property type="match status" value="1"/>
</dbReference>
<gene>
    <name evidence="3" type="ORF">DDZ18_02260</name>
</gene>
<dbReference type="Gene3D" id="3.40.1440.10">
    <property type="entry name" value="GIY-YIG endonuclease"/>
    <property type="match status" value="1"/>
</dbReference>
<organism evidence="3 4">
    <name type="scientific">Marinicauda salina</name>
    <dbReference type="NCBI Taxonomy" id="2135793"/>
    <lineage>
        <taxon>Bacteria</taxon>
        <taxon>Pseudomonadati</taxon>
        <taxon>Pseudomonadota</taxon>
        <taxon>Alphaproteobacteria</taxon>
        <taxon>Maricaulales</taxon>
        <taxon>Maricaulaceae</taxon>
        <taxon>Marinicauda</taxon>
    </lineage>
</organism>
<dbReference type="EMBL" id="QEXV01000001">
    <property type="protein sequence ID" value="PWE18451.1"/>
    <property type="molecule type" value="Genomic_DNA"/>
</dbReference>
<feature type="domain" description="GIY-YIG" evidence="2">
    <location>
        <begin position="1"/>
        <end position="78"/>
    </location>
</feature>
<evidence type="ECO:0000313" key="3">
    <source>
        <dbReference type="EMBL" id="PWE18451.1"/>
    </source>
</evidence>
<dbReference type="InterPro" id="IPR050190">
    <property type="entry name" value="UPF0213_domain"/>
</dbReference>
<dbReference type="PANTHER" id="PTHR34477:SF1">
    <property type="entry name" value="UPF0213 PROTEIN YHBQ"/>
    <property type="match status" value="1"/>
</dbReference>
<evidence type="ECO:0000259" key="2">
    <source>
        <dbReference type="PROSITE" id="PS50164"/>
    </source>
</evidence>